<keyword evidence="1" id="KW-0732">Signal</keyword>
<keyword evidence="3" id="KW-1185">Reference proteome</keyword>
<evidence type="ECO:0000313" key="3">
    <source>
        <dbReference type="Proteomes" id="UP001244552"/>
    </source>
</evidence>
<evidence type="ECO:0000256" key="1">
    <source>
        <dbReference type="SAM" id="SignalP"/>
    </source>
</evidence>
<sequence length="139" mass="14589">MTAFPALLRAASAALLLAGPAVAGLGSLPFPIPPLVSPAAAAEAGPFVPGLTDVPVMPGLASAESEPLVFDKPGGRIVQAVLAGRVPRPAVLAFYDQTLPQLGWRRTRDRIYVREGEELRLEFPAAAPDTAVRFILTPR</sequence>
<proteinExistence type="predicted"/>
<feature type="chain" id="PRO_5046510082" evidence="1">
    <location>
        <begin position="24"/>
        <end position="139"/>
    </location>
</feature>
<evidence type="ECO:0000313" key="2">
    <source>
        <dbReference type="EMBL" id="MDQ0537253.1"/>
    </source>
</evidence>
<organism evidence="2 3">
    <name type="scientific">Azospirillum picis</name>
    <dbReference type="NCBI Taxonomy" id="488438"/>
    <lineage>
        <taxon>Bacteria</taxon>
        <taxon>Pseudomonadati</taxon>
        <taxon>Pseudomonadota</taxon>
        <taxon>Alphaproteobacteria</taxon>
        <taxon>Rhodospirillales</taxon>
        <taxon>Azospirillaceae</taxon>
        <taxon>Azospirillum</taxon>
    </lineage>
</organism>
<accession>A0ABU0MUS5</accession>
<protein>
    <submittedName>
        <fullName evidence="2">Uncharacterized protein</fullName>
    </submittedName>
</protein>
<dbReference type="Proteomes" id="UP001244552">
    <property type="component" value="Unassembled WGS sequence"/>
</dbReference>
<gene>
    <name evidence="2" type="ORF">QO018_006153</name>
</gene>
<reference evidence="2 3" key="1">
    <citation type="submission" date="2023-07" db="EMBL/GenBank/DDBJ databases">
        <title>Genomic Encyclopedia of Type Strains, Phase IV (KMG-IV): sequencing the most valuable type-strain genomes for metagenomic binning, comparative biology and taxonomic classification.</title>
        <authorList>
            <person name="Goeker M."/>
        </authorList>
    </citation>
    <scope>NUCLEOTIDE SEQUENCE [LARGE SCALE GENOMIC DNA]</scope>
    <source>
        <strain evidence="2 3">DSM 19922</strain>
    </source>
</reference>
<feature type="signal peptide" evidence="1">
    <location>
        <begin position="1"/>
        <end position="23"/>
    </location>
</feature>
<comment type="caution">
    <text evidence="2">The sequence shown here is derived from an EMBL/GenBank/DDBJ whole genome shotgun (WGS) entry which is preliminary data.</text>
</comment>
<name>A0ABU0MUS5_9PROT</name>
<dbReference type="RefSeq" id="WP_209986875.1">
    <property type="nucleotide sequence ID" value="NZ_JAGINO010000020.1"/>
</dbReference>
<dbReference type="EMBL" id="JAUSVU010000041">
    <property type="protein sequence ID" value="MDQ0537253.1"/>
    <property type="molecule type" value="Genomic_DNA"/>
</dbReference>